<dbReference type="PANTHER" id="PTHR43809:SF1">
    <property type="entry name" value="NITRITE REDUCTASE (NADH) LARGE SUBUNIT"/>
    <property type="match status" value="1"/>
</dbReference>
<organism evidence="9 10">
    <name type="scientific">Spirosoma montaniterrae</name>
    <dbReference type="NCBI Taxonomy" id="1178516"/>
    <lineage>
        <taxon>Bacteria</taxon>
        <taxon>Pseudomonadati</taxon>
        <taxon>Bacteroidota</taxon>
        <taxon>Cytophagia</taxon>
        <taxon>Cytophagales</taxon>
        <taxon>Cytophagaceae</taxon>
        <taxon>Spirosoma</taxon>
    </lineage>
</organism>
<dbReference type="RefSeq" id="WP_077133246.1">
    <property type="nucleotide sequence ID" value="NZ_CP014263.1"/>
</dbReference>
<dbReference type="OrthoDB" id="516687at2"/>
<protein>
    <submittedName>
        <fullName evidence="9">Nitrite reductase small subunit</fullName>
    </submittedName>
</protein>
<keyword evidence="2" id="KW-0001">2Fe-2S</keyword>
<dbReference type="CDD" id="cd03529">
    <property type="entry name" value="Rieske_NirD"/>
    <property type="match status" value="1"/>
</dbReference>
<dbReference type="GO" id="GO:0051537">
    <property type="term" value="F:2 iron, 2 sulfur cluster binding"/>
    <property type="evidence" value="ECO:0007669"/>
    <property type="project" value="UniProtKB-KW"/>
</dbReference>
<evidence type="ECO:0000256" key="7">
    <source>
        <dbReference type="ARBA" id="ARBA00023063"/>
    </source>
</evidence>
<evidence type="ECO:0000259" key="8">
    <source>
        <dbReference type="PROSITE" id="PS51296"/>
    </source>
</evidence>
<dbReference type="PROSITE" id="PS51296">
    <property type="entry name" value="RIESKE"/>
    <property type="match status" value="1"/>
</dbReference>
<dbReference type="KEGG" id="smon:AWR27_22145"/>
<evidence type="ECO:0000256" key="5">
    <source>
        <dbReference type="ARBA" id="ARBA00023004"/>
    </source>
</evidence>
<keyword evidence="5" id="KW-0408">Iron</keyword>
<dbReference type="GO" id="GO:0046872">
    <property type="term" value="F:metal ion binding"/>
    <property type="evidence" value="ECO:0007669"/>
    <property type="project" value="UniProtKB-KW"/>
</dbReference>
<dbReference type="STRING" id="1178516.AWR27_22145"/>
<gene>
    <name evidence="9" type="ORF">AWR27_22145</name>
</gene>
<feature type="domain" description="Rieske" evidence="8">
    <location>
        <begin position="9"/>
        <end position="111"/>
    </location>
</feature>
<keyword evidence="6" id="KW-0411">Iron-sulfur</keyword>
<name>A0A1P9X2A4_9BACT</name>
<dbReference type="AlphaFoldDB" id="A0A1P9X2A4"/>
<dbReference type="GO" id="GO:0042128">
    <property type="term" value="P:nitrate assimilation"/>
    <property type="evidence" value="ECO:0007669"/>
    <property type="project" value="UniProtKB-KW"/>
</dbReference>
<dbReference type="Pfam" id="PF13806">
    <property type="entry name" value="Rieske_2"/>
    <property type="match status" value="1"/>
</dbReference>
<proteinExistence type="predicted"/>
<dbReference type="InterPro" id="IPR017941">
    <property type="entry name" value="Rieske_2Fe-2S"/>
</dbReference>
<evidence type="ECO:0000256" key="3">
    <source>
        <dbReference type="ARBA" id="ARBA00022723"/>
    </source>
</evidence>
<evidence type="ECO:0000256" key="4">
    <source>
        <dbReference type="ARBA" id="ARBA00023002"/>
    </source>
</evidence>
<keyword evidence="4" id="KW-0560">Oxidoreductase</keyword>
<keyword evidence="1" id="KW-0349">Heme</keyword>
<reference evidence="9 10" key="1">
    <citation type="submission" date="2016-01" db="EMBL/GenBank/DDBJ databases">
        <authorList>
            <person name="Oliw E.H."/>
        </authorList>
    </citation>
    <scope>NUCLEOTIDE SEQUENCE [LARGE SCALE GENOMIC DNA]</scope>
    <source>
        <strain evidence="9 10">DY10</strain>
    </source>
</reference>
<dbReference type="NCBIfam" id="TIGR02378">
    <property type="entry name" value="nirD_assim_sml"/>
    <property type="match status" value="1"/>
</dbReference>
<evidence type="ECO:0000256" key="1">
    <source>
        <dbReference type="ARBA" id="ARBA00022617"/>
    </source>
</evidence>
<dbReference type="EMBL" id="CP014263">
    <property type="protein sequence ID" value="AQG81766.1"/>
    <property type="molecule type" value="Genomic_DNA"/>
</dbReference>
<dbReference type="SUPFAM" id="SSF50022">
    <property type="entry name" value="ISP domain"/>
    <property type="match status" value="1"/>
</dbReference>
<dbReference type="Proteomes" id="UP000187941">
    <property type="component" value="Chromosome"/>
</dbReference>
<evidence type="ECO:0000256" key="2">
    <source>
        <dbReference type="ARBA" id="ARBA00022714"/>
    </source>
</evidence>
<dbReference type="GO" id="GO:0008942">
    <property type="term" value="F:nitrite reductase [NAD(P)H] activity"/>
    <property type="evidence" value="ECO:0007669"/>
    <property type="project" value="InterPro"/>
</dbReference>
<dbReference type="InterPro" id="IPR052034">
    <property type="entry name" value="NasD-like"/>
</dbReference>
<dbReference type="InterPro" id="IPR012748">
    <property type="entry name" value="Rieske-like_NirD"/>
</dbReference>
<keyword evidence="10" id="KW-1185">Reference proteome</keyword>
<sequence length="114" mass="12462">MITSQTLTWHAAAPVASFPADGGACVKIGHRQIAVFNFAATGAWYACQNQCPHRMQMILSRGLTGDHKGEPKVACPYHKKTFSLCTGENLNGDDYQIEVYPVKIENGMVYIGLC</sequence>
<dbReference type="InterPro" id="IPR036922">
    <property type="entry name" value="Rieske_2Fe-2S_sf"/>
</dbReference>
<accession>A0A1P9X2A4</accession>
<evidence type="ECO:0000313" key="10">
    <source>
        <dbReference type="Proteomes" id="UP000187941"/>
    </source>
</evidence>
<dbReference type="Gene3D" id="2.102.10.10">
    <property type="entry name" value="Rieske [2Fe-2S] iron-sulphur domain"/>
    <property type="match status" value="1"/>
</dbReference>
<keyword evidence="7" id="KW-0534">Nitrate assimilation</keyword>
<keyword evidence="3" id="KW-0479">Metal-binding</keyword>
<dbReference type="PANTHER" id="PTHR43809">
    <property type="entry name" value="NITRITE REDUCTASE (NADH) LARGE SUBUNIT"/>
    <property type="match status" value="1"/>
</dbReference>
<evidence type="ECO:0000313" key="9">
    <source>
        <dbReference type="EMBL" id="AQG81766.1"/>
    </source>
</evidence>
<evidence type="ECO:0000256" key="6">
    <source>
        <dbReference type="ARBA" id="ARBA00023014"/>
    </source>
</evidence>